<organism evidence="2 3">
    <name type="scientific">Oryza sativa subsp. japonica</name>
    <name type="common">Rice</name>
    <dbReference type="NCBI Taxonomy" id="39947"/>
    <lineage>
        <taxon>Eukaryota</taxon>
        <taxon>Viridiplantae</taxon>
        <taxon>Streptophyta</taxon>
        <taxon>Embryophyta</taxon>
        <taxon>Tracheophyta</taxon>
        <taxon>Spermatophyta</taxon>
        <taxon>Magnoliopsida</taxon>
        <taxon>Liliopsida</taxon>
        <taxon>Poales</taxon>
        <taxon>Poaceae</taxon>
        <taxon>BOP clade</taxon>
        <taxon>Oryzoideae</taxon>
        <taxon>Oryzeae</taxon>
        <taxon>Oryzinae</taxon>
        <taxon>Oryza</taxon>
        <taxon>Oryza sativa</taxon>
    </lineage>
</organism>
<proteinExistence type="predicted"/>
<evidence type="ECO:0000313" key="3">
    <source>
        <dbReference type="Proteomes" id="UP000000763"/>
    </source>
</evidence>
<dbReference type="Proteomes" id="UP000000763">
    <property type="component" value="Chromosome 7"/>
</dbReference>
<reference evidence="3" key="2">
    <citation type="journal article" date="2008" name="Nucleic Acids Res.">
        <title>The rice annotation project database (RAP-DB): 2008 update.</title>
        <authorList>
            <consortium name="The rice annotation project (RAP)"/>
        </authorList>
    </citation>
    <scope>GENOME REANNOTATION</scope>
    <source>
        <strain evidence="3">cv. Nipponbare</strain>
    </source>
</reference>
<sequence>MGHFADKCPKPRNIAASTSVHATPCNQKLAPQRIVIHASRSSPIARIATAPTPASALPQGVNAQFQPQPSVDKTEASIGIVPLDVPAQQPRNQVQDEEPEQFQMCLFGSKATIVSLAFDELLQGFSERQHAQGPHCPRSILNTRSEEYLVEKGRKPAPSSSLSAVAAELRFTAVVAPDHLPLRHRLLRHRCVLADLVHSSVSPADRRSTVVLVDPSRAAASLHFGRRFRRRRRPGVAAGDHRGAGAPPPVGRAGEAAFGRAPRLLGGARPSAARALGAADTWDPRRRSASAACARSTVDHAAASEDPLFVEVEAGVWESEQGKSHHP</sequence>
<dbReference type="EMBL" id="AP005189">
    <property type="protein sequence ID" value="BAC84018.1"/>
    <property type="molecule type" value="Genomic_DNA"/>
</dbReference>
<evidence type="ECO:0000256" key="1">
    <source>
        <dbReference type="SAM" id="MobiDB-lite"/>
    </source>
</evidence>
<evidence type="ECO:0000313" key="2">
    <source>
        <dbReference type="EMBL" id="BAC84018.1"/>
    </source>
</evidence>
<feature type="region of interest" description="Disordered" evidence="1">
    <location>
        <begin position="232"/>
        <end position="253"/>
    </location>
</feature>
<gene>
    <name evidence="2" type="primary">P0474B11.19</name>
</gene>
<name>Q6Z451_ORYSJ</name>
<accession>Q6Z451</accession>
<reference evidence="3" key="1">
    <citation type="journal article" date="2005" name="Nature">
        <title>The map-based sequence of the rice genome.</title>
        <authorList>
            <consortium name="International rice genome sequencing project (IRGSP)"/>
            <person name="Matsumoto T."/>
            <person name="Wu J."/>
            <person name="Kanamori H."/>
            <person name="Katayose Y."/>
            <person name="Fujisawa M."/>
            <person name="Namiki N."/>
            <person name="Mizuno H."/>
            <person name="Yamamoto K."/>
            <person name="Antonio B.A."/>
            <person name="Baba T."/>
            <person name="Sakata K."/>
            <person name="Nagamura Y."/>
            <person name="Aoki H."/>
            <person name="Arikawa K."/>
            <person name="Arita K."/>
            <person name="Bito T."/>
            <person name="Chiden Y."/>
            <person name="Fujitsuka N."/>
            <person name="Fukunaka R."/>
            <person name="Hamada M."/>
            <person name="Harada C."/>
            <person name="Hayashi A."/>
            <person name="Hijishita S."/>
            <person name="Honda M."/>
            <person name="Hosokawa S."/>
            <person name="Ichikawa Y."/>
            <person name="Idonuma A."/>
            <person name="Iijima M."/>
            <person name="Ikeda M."/>
            <person name="Ikeno M."/>
            <person name="Ito K."/>
            <person name="Ito S."/>
            <person name="Ito T."/>
            <person name="Ito Y."/>
            <person name="Ito Y."/>
            <person name="Iwabuchi A."/>
            <person name="Kamiya K."/>
            <person name="Karasawa W."/>
            <person name="Kurita K."/>
            <person name="Katagiri S."/>
            <person name="Kikuta A."/>
            <person name="Kobayashi H."/>
            <person name="Kobayashi N."/>
            <person name="Machita K."/>
            <person name="Maehara T."/>
            <person name="Masukawa M."/>
            <person name="Mizubayashi T."/>
            <person name="Mukai Y."/>
            <person name="Nagasaki H."/>
            <person name="Nagata Y."/>
            <person name="Naito S."/>
            <person name="Nakashima M."/>
            <person name="Nakama Y."/>
            <person name="Nakamichi Y."/>
            <person name="Nakamura M."/>
            <person name="Meguro A."/>
            <person name="Negishi M."/>
            <person name="Ohta I."/>
            <person name="Ohta T."/>
            <person name="Okamoto M."/>
            <person name="Ono N."/>
            <person name="Saji S."/>
            <person name="Sakaguchi M."/>
            <person name="Sakai K."/>
            <person name="Shibata M."/>
            <person name="Shimokawa T."/>
            <person name="Song J."/>
            <person name="Takazaki Y."/>
            <person name="Terasawa K."/>
            <person name="Tsugane M."/>
            <person name="Tsuji K."/>
            <person name="Ueda S."/>
            <person name="Waki K."/>
            <person name="Yamagata H."/>
            <person name="Yamamoto M."/>
            <person name="Yamamoto S."/>
            <person name="Yamane H."/>
            <person name="Yoshiki S."/>
            <person name="Yoshihara R."/>
            <person name="Yukawa K."/>
            <person name="Zhong H."/>
            <person name="Yano M."/>
            <person name="Yuan Q."/>
            <person name="Ouyang S."/>
            <person name="Liu J."/>
            <person name="Jones K.M."/>
            <person name="Gansberger K."/>
            <person name="Moffat K."/>
            <person name="Hill J."/>
            <person name="Bera J."/>
            <person name="Fadrosh D."/>
            <person name="Jin S."/>
            <person name="Johri S."/>
            <person name="Kim M."/>
            <person name="Overton L."/>
            <person name="Reardon M."/>
            <person name="Tsitrin T."/>
            <person name="Vuong H."/>
            <person name="Weaver B."/>
            <person name="Ciecko A."/>
            <person name="Tallon L."/>
            <person name="Jackson J."/>
            <person name="Pai G."/>
            <person name="Aken S.V."/>
            <person name="Utterback T."/>
            <person name="Reidmuller S."/>
            <person name="Feldblyum T."/>
            <person name="Hsiao J."/>
            <person name="Zismann V."/>
            <person name="Iobst S."/>
            <person name="de Vazeille A.R."/>
            <person name="Buell C.R."/>
            <person name="Ying K."/>
            <person name="Li Y."/>
            <person name="Lu T."/>
            <person name="Huang Y."/>
            <person name="Zhao Q."/>
            <person name="Feng Q."/>
            <person name="Zhang L."/>
            <person name="Zhu J."/>
            <person name="Weng Q."/>
            <person name="Mu J."/>
            <person name="Lu Y."/>
            <person name="Fan D."/>
            <person name="Liu Y."/>
            <person name="Guan J."/>
            <person name="Zhang Y."/>
            <person name="Yu S."/>
            <person name="Liu X."/>
            <person name="Zhang Y."/>
            <person name="Hong G."/>
            <person name="Han B."/>
            <person name="Choisne N."/>
            <person name="Demange N."/>
            <person name="Orjeda G."/>
            <person name="Samain S."/>
            <person name="Cattolico L."/>
            <person name="Pelletier E."/>
            <person name="Couloux A."/>
            <person name="Segurens B."/>
            <person name="Wincker P."/>
            <person name="D'Hont A."/>
            <person name="Scarpelli C."/>
            <person name="Weissenbach J."/>
            <person name="Salanoubat M."/>
            <person name="Quetier F."/>
            <person name="Yu Y."/>
            <person name="Kim H.R."/>
            <person name="Rambo T."/>
            <person name="Currie J."/>
            <person name="Collura K."/>
            <person name="Luo M."/>
            <person name="Yang T."/>
            <person name="Ammiraju J.S.S."/>
            <person name="Engler F."/>
            <person name="Soderlund C."/>
            <person name="Wing R.A."/>
            <person name="Palmer L.E."/>
            <person name="de la Bastide M."/>
            <person name="Spiegel L."/>
            <person name="Nascimento L."/>
            <person name="Zutavern T."/>
            <person name="O'Shaughnessy A."/>
            <person name="Dike S."/>
            <person name="Dedhia N."/>
            <person name="Preston R."/>
            <person name="Balija V."/>
            <person name="McCombie W.R."/>
            <person name="Chow T."/>
            <person name="Chen H."/>
            <person name="Chung M."/>
            <person name="Chen C."/>
            <person name="Shaw J."/>
            <person name="Wu H."/>
            <person name="Hsiao K."/>
            <person name="Chao Y."/>
            <person name="Chu M."/>
            <person name="Cheng C."/>
            <person name="Hour A."/>
            <person name="Lee P."/>
            <person name="Lin S."/>
            <person name="Lin Y."/>
            <person name="Liou J."/>
            <person name="Liu S."/>
            <person name="Hsing Y."/>
            <person name="Raghuvanshi S."/>
            <person name="Mohanty A."/>
            <person name="Bharti A.K."/>
            <person name="Gaur A."/>
            <person name="Gupta V."/>
            <person name="Kumar D."/>
            <person name="Ravi V."/>
            <person name="Vij S."/>
            <person name="Kapur A."/>
            <person name="Khurana P."/>
            <person name="Khurana P."/>
            <person name="Khurana J.P."/>
            <person name="Tyagi A.K."/>
            <person name="Gaikwad K."/>
            <person name="Singh A."/>
            <person name="Dalal V."/>
            <person name="Srivastava S."/>
            <person name="Dixit A."/>
            <person name="Pal A.K."/>
            <person name="Ghazi I.A."/>
            <person name="Yadav M."/>
            <person name="Pandit A."/>
            <person name="Bhargava A."/>
            <person name="Sureshbabu K."/>
            <person name="Batra K."/>
            <person name="Sharma T.R."/>
            <person name="Mohapatra T."/>
            <person name="Singh N.K."/>
            <person name="Messing J."/>
            <person name="Nelson A.B."/>
            <person name="Fuks G."/>
            <person name="Kavchok S."/>
            <person name="Keizer G."/>
            <person name="Linton E."/>
            <person name="Llaca V."/>
            <person name="Song R."/>
            <person name="Tanyolac B."/>
            <person name="Young S."/>
            <person name="Ho-Il K."/>
            <person name="Hahn J.H."/>
            <person name="Sangsakoo G."/>
            <person name="Vanavichit A."/>
            <person name="de Mattos Luiz.A.T."/>
            <person name="Zimmer P.D."/>
            <person name="Malone G."/>
            <person name="Dellagostin O."/>
            <person name="de Oliveira A.C."/>
            <person name="Bevan M."/>
            <person name="Bancroft I."/>
            <person name="Minx P."/>
            <person name="Cordum H."/>
            <person name="Wilson R."/>
            <person name="Cheng Z."/>
            <person name="Jin W."/>
            <person name="Jiang J."/>
            <person name="Leong S.A."/>
            <person name="Iwama H."/>
            <person name="Gojobori T."/>
            <person name="Itoh T."/>
            <person name="Niimura Y."/>
            <person name="Fujii Y."/>
            <person name="Habara T."/>
            <person name="Sakai H."/>
            <person name="Sato Y."/>
            <person name="Wilson G."/>
            <person name="Kumar K."/>
            <person name="McCouch S."/>
            <person name="Juretic N."/>
            <person name="Hoen D."/>
            <person name="Wright S."/>
            <person name="Bruskiewich R."/>
            <person name="Bureau T."/>
            <person name="Miyao A."/>
            <person name="Hirochika H."/>
            <person name="Nishikawa T."/>
            <person name="Kadowaki K."/>
            <person name="Sugiura M."/>
            <person name="Burr B."/>
            <person name="Sasaki T."/>
        </authorList>
    </citation>
    <scope>NUCLEOTIDE SEQUENCE [LARGE SCALE GENOMIC DNA]</scope>
    <source>
        <strain evidence="3">cv. Nipponbare</strain>
    </source>
</reference>
<protein>
    <submittedName>
        <fullName evidence="2">Zinc knuckle domain-like</fullName>
    </submittedName>
</protein>
<dbReference type="AlphaFoldDB" id="Q6Z451"/>